<dbReference type="Proteomes" id="UP000278756">
    <property type="component" value="Chromosome 1"/>
</dbReference>
<dbReference type="GO" id="GO:0005886">
    <property type="term" value="C:plasma membrane"/>
    <property type="evidence" value="ECO:0007669"/>
    <property type="project" value="UniProtKB-SubCell"/>
</dbReference>
<evidence type="ECO:0000256" key="1">
    <source>
        <dbReference type="ARBA" id="ARBA00004370"/>
    </source>
</evidence>
<evidence type="ECO:0000256" key="6">
    <source>
        <dbReference type="ARBA" id="ARBA00022989"/>
    </source>
</evidence>
<dbReference type="OrthoDB" id="9783091at2"/>
<dbReference type="InterPro" id="IPR026579">
    <property type="entry name" value="FtsQ"/>
</dbReference>
<evidence type="ECO:0000256" key="10">
    <source>
        <dbReference type="SAM" id="MobiDB-lite"/>
    </source>
</evidence>
<proteinExistence type="inferred from homology"/>
<comment type="similarity">
    <text evidence="9">Belongs to the FtsQ/DivIB family. FtsQ subfamily.</text>
</comment>
<evidence type="ECO:0000256" key="4">
    <source>
        <dbReference type="ARBA" id="ARBA00022618"/>
    </source>
</evidence>
<dbReference type="PANTHER" id="PTHR35851:SF1">
    <property type="entry name" value="CELL DIVISION PROTEIN FTSQ"/>
    <property type="match status" value="1"/>
</dbReference>
<gene>
    <name evidence="9" type="primary">ftsQ</name>
    <name evidence="12" type="ORF">EM6_0900</name>
</gene>
<name>A0A3G9G3J0_9CAUL</name>
<dbReference type="InterPro" id="IPR034746">
    <property type="entry name" value="POTRA"/>
</dbReference>
<evidence type="ECO:0000256" key="7">
    <source>
        <dbReference type="ARBA" id="ARBA00023136"/>
    </source>
</evidence>
<evidence type="ECO:0000256" key="8">
    <source>
        <dbReference type="ARBA" id="ARBA00023306"/>
    </source>
</evidence>
<dbReference type="PROSITE" id="PS51779">
    <property type="entry name" value="POTRA"/>
    <property type="match status" value="1"/>
</dbReference>
<keyword evidence="3 9" id="KW-0997">Cell inner membrane</keyword>
<dbReference type="GO" id="GO:0043093">
    <property type="term" value="P:FtsZ-dependent cytokinesis"/>
    <property type="evidence" value="ECO:0007669"/>
    <property type="project" value="UniProtKB-UniRule"/>
</dbReference>
<comment type="function">
    <text evidence="9">Essential cell division protein.</text>
</comment>
<dbReference type="RefSeq" id="WP_126420570.1">
    <property type="nucleotide sequence ID" value="NZ_AP018827.1"/>
</dbReference>
<keyword evidence="4 9" id="KW-0132">Cell division</keyword>
<dbReference type="Gene3D" id="3.40.50.11690">
    <property type="entry name" value="Cell division protein FtsQ/DivIB"/>
    <property type="match status" value="1"/>
</dbReference>
<keyword evidence="6 9" id="KW-1133">Transmembrane helix</keyword>
<dbReference type="Pfam" id="PF03799">
    <property type="entry name" value="FtsQ_DivIB_C"/>
    <property type="match status" value="1"/>
</dbReference>
<reference evidence="13" key="2">
    <citation type="journal article" date="2017" name="Plant Physiol. Biochem.">
        <title>Differential oxidative and antioxidative response of duckweed Lemna minor toward plant growth promoting/inhibiting bacteria.</title>
        <authorList>
            <person name="Ishizawa H."/>
            <person name="Kuroda M."/>
            <person name="Morikawa M."/>
            <person name="Ike M."/>
        </authorList>
    </citation>
    <scope>NUCLEOTIDE SEQUENCE [LARGE SCALE GENOMIC DNA]</scope>
    <source>
        <strain evidence="13">M6</strain>
    </source>
</reference>
<evidence type="ECO:0000256" key="2">
    <source>
        <dbReference type="ARBA" id="ARBA00022475"/>
    </source>
</evidence>
<organism evidence="12 13">
    <name type="scientific">Asticcacaulis excentricus</name>
    <dbReference type="NCBI Taxonomy" id="78587"/>
    <lineage>
        <taxon>Bacteria</taxon>
        <taxon>Pseudomonadati</taxon>
        <taxon>Pseudomonadota</taxon>
        <taxon>Alphaproteobacteria</taxon>
        <taxon>Caulobacterales</taxon>
        <taxon>Caulobacteraceae</taxon>
        <taxon>Asticcacaulis</taxon>
    </lineage>
</organism>
<dbReference type="HAMAP" id="MF_00911">
    <property type="entry name" value="FtsQ_subfam"/>
    <property type="match status" value="1"/>
</dbReference>
<dbReference type="Pfam" id="PF08478">
    <property type="entry name" value="POTRA_1"/>
    <property type="match status" value="1"/>
</dbReference>
<dbReference type="GO" id="GO:0090529">
    <property type="term" value="P:cell septum assembly"/>
    <property type="evidence" value="ECO:0007669"/>
    <property type="project" value="InterPro"/>
</dbReference>
<evidence type="ECO:0000256" key="9">
    <source>
        <dbReference type="HAMAP-Rule" id="MF_00911"/>
    </source>
</evidence>
<evidence type="ECO:0000313" key="12">
    <source>
        <dbReference type="EMBL" id="BBF80321.1"/>
    </source>
</evidence>
<comment type="subcellular location">
    <subcellularLocation>
        <location evidence="9">Cell inner membrane</location>
        <topology evidence="9">Single-pass type II membrane protein</topology>
    </subcellularLocation>
    <subcellularLocation>
        <location evidence="1">Membrane</location>
    </subcellularLocation>
    <text evidence="9">Localizes to the division septum.</text>
</comment>
<evidence type="ECO:0000259" key="11">
    <source>
        <dbReference type="PROSITE" id="PS51779"/>
    </source>
</evidence>
<dbReference type="InterPro" id="IPR005548">
    <property type="entry name" value="Cell_div_FtsQ/DivIB_C"/>
</dbReference>
<evidence type="ECO:0000256" key="5">
    <source>
        <dbReference type="ARBA" id="ARBA00022692"/>
    </source>
</evidence>
<evidence type="ECO:0000256" key="3">
    <source>
        <dbReference type="ARBA" id="ARBA00022519"/>
    </source>
</evidence>
<dbReference type="PANTHER" id="PTHR35851">
    <property type="entry name" value="CELL DIVISION PROTEIN FTSQ"/>
    <property type="match status" value="1"/>
</dbReference>
<dbReference type="InterPro" id="IPR045335">
    <property type="entry name" value="FtsQ_C_sf"/>
</dbReference>
<dbReference type="EMBL" id="AP018827">
    <property type="protein sequence ID" value="BBF80321.1"/>
    <property type="molecule type" value="Genomic_DNA"/>
</dbReference>
<protein>
    <recommendedName>
        <fullName evidence="9">Cell division protein FtsQ</fullName>
    </recommendedName>
</protein>
<feature type="domain" description="POTRA" evidence="11">
    <location>
        <begin position="93"/>
        <end position="161"/>
    </location>
</feature>
<dbReference type="InterPro" id="IPR013685">
    <property type="entry name" value="POTRA_FtsQ_type"/>
</dbReference>
<dbReference type="GO" id="GO:0032153">
    <property type="term" value="C:cell division site"/>
    <property type="evidence" value="ECO:0007669"/>
    <property type="project" value="UniProtKB-UniRule"/>
</dbReference>
<sequence length="294" mass="32134">MPAVVRGGRRQAAPVSKASPRQAAPRGRGGRKVEAGKFALLGGVAMPNELTAWLGFLGAAGLMAVFLLTGGRAEALRTGVVNFTDARIASIGINLQNVRLQGVSDVAREDIRKAMQFQRGQPLALMDLNKVKADVESVGWVKSAVVRRQLPDQLIISVVERPRLAVWQYQNKTYVIDDTGEVIPEAHSGNFLDLPLVVGEQANATSADILRLMQARPELMSRVWAFQRVNTRRWDIRLKNNTIIKLPALNQDEALNRLDGLISQQRILDQGLAVIDLTDPNALVVKPFETAPAA</sequence>
<keyword evidence="7 9" id="KW-0472">Membrane</keyword>
<keyword evidence="2 9" id="KW-1003">Cell membrane</keyword>
<dbReference type="Gene3D" id="3.10.20.310">
    <property type="entry name" value="membrane protein fhac"/>
    <property type="match status" value="1"/>
</dbReference>
<evidence type="ECO:0000313" key="13">
    <source>
        <dbReference type="Proteomes" id="UP000278756"/>
    </source>
</evidence>
<keyword evidence="8 9" id="KW-0131">Cell cycle</keyword>
<dbReference type="AlphaFoldDB" id="A0A3G9G3J0"/>
<keyword evidence="5 9" id="KW-0812">Transmembrane</keyword>
<feature type="region of interest" description="Disordered" evidence="10">
    <location>
        <begin position="1"/>
        <end position="30"/>
    </location>
</feature>
<reference evidence="13" key="1">
    <citation type="journal article" date="2017" name="Biotechnol. Biofuels">
        <title>Evaluation of environmental bacterial communities as a factor affecting the growth of duckweed Lemna minor.</title>
        <authorList>
            <person name="Ishizawa H."/>
            <person name="Kuroda M."/>
            <person name="Morikawa M."/>
            <person name="Ike M."/>
        </authorList>
    </citation>
    <scope>NUCLEOTIDE SEQUENCE [LARGE SCALE GENOMIC DNA]</scope>
    <source>
        <strain evidence="13">M6</strain>
    </source>
</reference>
<accession>A0A3G9G3J0</accession>